<sequence length="122" mass="13031">MSNIVGSGWDFRVFAVDNEPDVSICTEKFTGQTQLAYAATNNGLTKLNAIQLSSSDGKLFDLRSVDLIFDDSGNETLPIQLVGYRNGSPVSGAVLTQNVQRASPDGEVVPFVVSGDAEFRGD</sequence>
<dbReference type="Proteomes" id="UP001153387">
    <property type="component" value="Unassembled WGS sequence"/>
</dbReference>
<organism evidence="1 2">
    <name type="scientific">Cohnella ginsengisoli</name>
    <dbReference type="NCBI Taxonomy" id="425004"/>
    <lineage>
        <taxon>Bacteria</taxon>
        <taxon>Bacillati</taxon>
        <taxon>Bacillota</taxon>
        <taxon>Bacilli</taxon>
        <taxon>Bacillales</taxon>
        <taxon>Paenibacillaceae</taxon>
        <taxon>Cohnella</taxon>
    </lineage>
</organism>
<name>A0A9X4KSI5_9BACL</name>
<proteinExistence type="predicted"/>
<accession>A0A9X4KSI5</accession>
<evidence type="ECO:0000313" key="1">
    <source>
        <dbReference type="EMBL" id="MDG0794820.1"/>
    </source>
</evidence>
<comment type="caution">
    <text evidence="1">The sequence shown here is derived from an EMBL/GenBank/DDBJ whole genome shotgun (WGS) entry which is preliminary data.</text>
</comment>
<dbReference type="AlphaFoldDB" id="A0A9X4KSI5"/>
<gene>
    <name evidence="1" type="ORF">OMP38_31325</name>
</gene>
<dbReference type="RefSeq" id="WP_277568545.1">
    <property type="nucleotide sequence ID" value="NZ_JAPDHZ010000008.1"/>
</dbReference>
<reference evidence="1 2" key="1">
    <citation type="submission" date="2022-10" db="EMBL/GenBank/DDBJ databases">
        <title>Comparative genomic analysis of Cohnella hashimotonis sp. nov., isolated from the International Space Station.</title>
        <authorList>
            <person name="Simpson A."/>
            <person name="Venkateswaran K."/>
        </authorList>
    </citation>
    <scope>NUCLEOTIDE SEQUENCE [LARGE SCALE GENOMIC DNA]</scope>
    <source>
        <strain evidence="1 2">DSM 18997</strain>
    </source>
</reference>
<keyword evidence="2" id="KW-1185">Reference proteome</keyword>
<protein>
    <submittedName>
        <fullName evidence="1">Uncharacterized protein</fullName>
    </submittedName>
</protein>
<dbReference type="EMBL" id="JAPDHZ010000008">
    <property type="protein sequence ID" value="MDG0794820.1"/>
    <property type="molecule type" value="Genomic_DNA"/>
</dbReference>
<evidence type="ECO:0000313" key="2">
    <source>
        <dbReference type="Proteomes" id="UP001153387"/>
    </source>
</evidence>